<reference evidence="1" key="3">
    <citation type="submission" date="2025-09" db="UniProtKB">
        <authorList>
            <consortium name="Ensembl"/>
        </authorList>
    </citation>
    <scope>IDENTIFICATION</scope>
</reference>
<dbReference type="PANTHER" id="PTHR31025:SF27">
    <property type="entry name" value="SI:CH211-193K19.2-RELATED"/>
    <property type="match status" value="1"/>
</dbReference>
<keyword evidence="2" id="KW-1185">Reference proteome</keyword>
<dbReference type="PANTHER" id="PTHR31025">
    <property type="entry name" value="SI:CH211-196P9.1-RELATED"/>
    <property type="match status" value="1"/>
</dbReference>
<accession>A0A8C5E571</accession>
<organism evidence="1 2">
    <name type="scientific">Gouania willdenowi</name>
    <name type="common">Blunt-snouted clingfish</name>
    <name type="synonym">Lepadogaster willdenowi</name>
    <dbReference type="NCBI Taxonomy" id="441366"/>
    <lineage>
        <taxon>Eukaryota</taxon>
        <taxon>Metazoa</taxon>
        <taxon>Chordata</taxon>
        <taxon>Craniata</taxon>
        <taxon>Vertebrata</taxon>
        <taxon>Euteleostomi</taxon>
        <taxon>Actinopterygii</taxon>
        <taxon>Neopterygii</taxon>
        <taxon>Teleostei</taxon>
        <taxon>Neoteleostei</taxon>
        <taxon>Acanthomorphata</taxon>
        <taxon>Ovalentaria</taxon>
        <taxon>Blenniimorphae</taxon>
        <taxon>Blenniiformes</taxon>
        <taxon>Gobiesocoidei</taxon>
        <taxon>Gobiesocidae</taxon>
        <taxon>Gobiesocinae</taxon>
        <taxon>Gouania</taxon>
    </lineage>
</organism>
<dbReference type="AlphaFoldDB" id="A0A8C5E571"/>
<reference evidence="1" key="1">
    <citation type="submission" date="2020-06" db="EMBL/GenBank/DDBJ databases">
        <authorList>
            <consortium name="Wellcome Sanger Institute Data Sharing"/>
        </authorList>
    </citation>
    <scope>NUCLEOTIDE SEQUENCE [LARGE SCALE GENOMIC DNA]</scope>
</reference>
<protein>
    <submittedName>
        <fullName evidence="1">Uncharacterized protein</fullName>
    </submittedName>
</protein>
<reference evidence="1" key="2">
    <citation type="submission" date="2025-08" db="UniProtKB">
        <authorList>
            <consortium name="Ensembl"/>
        </authorList>
    </citation>
    <scope>IDENTIFICATION</scope>
</reference>
<name>A0A8C5E571_GOUWI</name>
<sequence length="104" mass="11848">LSKGFRSDEDEPNQRPIEETTVGIYVRKPDCNSKPDDIVVVIEGQVVLRQLDNFPLAVAIMFGLIYALNLNYPLDLKYTFEVFEKILMELEGTTLSKKAQVLKN</sequence>
<dbReference type="Proteomes" id="UP000694680">
    <property type="component" value="Chromosome 16"/>
</dbReference>
<proteinExistence type="predicted"/>
<evidence type="ECO:0000313" key="2">
    <source>
        <dbReference type="Proteomes" id="UP000694680"/>
    </source>
</evidence>
<evidence type="ECO:0000313" key="1">
    <source>
        <dbReference type="Ensembl" id="ENSGWIP00000015737.1"/>
    </source>
</evidence>
<dbReference type="Ensembl" id="ENSGWIT00000017378.1">
    <property type="protein sequence ID" value="ENSGWIP00000015737.1"/>
    <property type="gene ID" value="ENSGWIG00000008814.1"/>
</dbReference>